<organism evidence="7">
    <name type="scientific">hydrothermal vent metagenome</name>
    <dbReference type="NCBI Taxonomy" id="652676"/>
    <lineage>
        <taxon>unclassified sequences</taxon>
        <taxon>metagenomes</taxon>
        <taxon>ecological metagenomes</taxon>
    </lineage>
</organism>
<proteinExistence type="predicted"/>
<name>A0A3B0SBJ6_9ZZZZ</name>
<protein>
    <submittedName>
        <fullName evidence="7">Rod shape-determining protein RodA</fullName>
    </submittedName>
</protein>
<feature type="transmembrane region" description="Helical" evidence="6">
    <location>
        <begin position="354"/>
        <end position="377"/>
    </location>
</feature>
<dbReference type="GO" id="GO:0005886">
    <property type="term" value="C:plasma membrane"/>
    <property type="evidence" value="ECO:0007669"/>
    <property type="project" value="TreeGrafter"/>
</dbReference>
<dbReference type="PANTHER" id="PTHR30474:SF1">
    <property type="entry name" value="PEPTIDOGLYCAN GLYCOSYLTRANSFERASE MRDB"/>
    <property type="match status" value="1"/>
</dbReference>
<dbReference type="NCBIfam" id="TIGR02210">
    <property type="entry name" value="rodA_shape"/>
    <property type="match status" value="1"/>
</dbReference>
<dbReference type="AlphaFoldDB" id="A0A3B0SBJ6"/>
<evidence type="ECO:0000256" key="3">
    <source>
        <dbReference type="ARBA" id="ARBA00022960"/>
    </source>
</evidence>
<feature type="transmembrane region" description="Helical" evidence="6">
    <location>
        <begin position="64"/>
        <end position="80"/>
    </location>
</feature>
<evidence type="ECO:0000256" key="4">
    <source>
        <dbReference type="ARBA" id="ARBA00022989"/>
    </source>
</evidence>
<reference evidence="7" key="1">
    <citation type="submission" date="2018-06" db="EMBL/GenBank/DDBJ databases">
        <authorList>
            <person name="Zhirakovskaya E."/>
        </authorList>
    </citation>
    <scope>NUCLEOTIDE SEQUENCE</scope>
</reference>
<keyword evidence="3" id="KW-0133">Cell shape</keyword>
<gene>
    <name evidence="7" type="ORF">MNBD_ACTINO01-2344</name>
</gene>
<evidence type="ECO:0000256" key="5">
    <source>
        <dbReference type="ARBA" id="ARBA00023136"/>
    </source>
</evidence>
<dbReference type="GO" id="GO:0008360">
    <property type="term" value="P:regulation of cell shape"/>
    <property type="evidence" value="ECO:0007669"/>
    <property type="project" value="UniProtKB-KW"/>
</dbReference>
<dbReference type="Pfam" id="PF01098">
    <property type="entry name" value="FTSW_RODA_SPOVE"/>
    <property type="match status" value="1"/>
</dbReference>
<evidence type="ECO:0000256" key="1">
    <source>
        <dbReference type="ARBA" id="ARBA00004141"/>
    </source>
</evidence>
<feature type="transmembrane region" description="Helical" evidence="6">
    <location>
        <begin position="320"/>
        <end position="342"/>
    </location>
</feature>
<evidence type="ECO:0000256" key="6">
    <source>
        <dbReference type="SAM" id="Phobius"/>
    </source>
</evidence>
<feature type="transmembrane region" description="Helical" evidence="6">
    <location>
        <begin position="24"/>
        <end position="44"/>
    </location>
</feature>
<evidence type="ECO:0000313" key="7">
    <source>
        <dbReference type="EMBL" id="VAW00102.1"/>
    </source>
</evidence>
<sequence length="389" mass="41877">MAFASRTREVAPYANRQAPLRPDIVLVLTYLTISAIGLLMVYSASAPGLRARGLDPEGELKTQAFFMLLGFIVFAVVSMLDLTEVKGFVGPIYIIVTGLLVLVLTPLGDSEGIAQRWIDLGPIQFQPSELAKIAVILMLASLITASDVPLTWRTVARALAIVGVPALLIFRQPDLGTMLVFAFVALAMLFVGGATLRQLAFLFVSTAVATVGIFQLNLIKEYQVNRLTAFINPGAHELSLSYNQVQSEIAIGSGGLFGKGLFAGSQTNFQFVPVQSSDFIFTAVGEQFGFVGSIVVIALFGLLLFRLLTIAVSARDRFAFLVTTGITAMFAFHVFVNIGMTIRIMPVTGLPLPFMSAGGTVFVAMSAALGLAHAAWIRRHRQPGSRRDD</sequence>
<keyword evidence="2 6" id="KW-0812">Transmembrane</keyword>
<accession>A0A3B0SBJ6</accession>
<feature type="transmembrane region" description="Helical" evidence="6">
    <location>
        <begin position="175"/>
        <end position="192"/>
    </location>
</feature>
<dbReference type="InterPro" id="IPR011923">
    <property type="entry name" value="RodA/MrdB"/>
</dbReference>
<evidence type="ECO:0000256" key="2">
    <source>
        <dbReference type="ARBA" id="ARBA00022692"/>
    </source>
</evidence>
<dbReference type="GO" id="GO:0032153">
    <property type="term" value="C:cell division site"/>
    <property type="evidence" value="ECO:0007669"/>
    <property type="project" value="TreeGrafter"/>
</dbReference>
<dbReference type="GO" id="GO:0051301">
    <property type="term" value="P:cell division"/>
    <property type="evidence" value="ECO:0007669"/>
    <property type="project" value="InterPro"/>
</dbReference>
<feature type="transmembrane region" description="Helical" evidence="6">
    <location>
        <begin position="199"/>
        <end position="219"/>
    </location>
</feature>
<dbReference type="PANTHER" id="PTHR30474">
    <property type="entry name" value="CELL CYCLE PROTEIN"/>
    <property type="match status" value="1"/>
</dbReference>
<comment type="subcellular location">
    <subcellularLocation>
        <location evidence="1">Membrane</location>
        <topology evidence="1">Multi-pass membrane protein</topology>
    </subcellularLocation>
</comment>
<feature type="transmembrane region" description="Helical" evidence="6">
    <location>
        <begin position="288"/>
        <end position="308"/>
    </location>
</feature>
<feature type="transmembrane region" description="Helical" evidence="6">
    <location>
        <begin position="87"/>
        <end position="105"/>
    </location>
</feature>
<keyword evidence="5 6" id="KW-0472">Membrane</keyword>
<dbReference type="EMBL" id="UOEI01000275">
    <property type="protein sequence ID" value="VAW00102.1"/>
    <property type="molecule type" value="Genomic_DNA"/>
</dbReference>
<keyword evidence="4 6" id="KW-1133">Transmembrane helix</keyword>
<dbReference type="InterPro" id="IPR001182">
    <property type="entry name" value="FtsW/RodA"/>
</dbReference>
<dbReference type="GO" id="GO:0015648">
    <property type="term" value="F:lipid-linked peptidoglycan transporter activity"/>
    <property type="evidence" value="ECO:0007669"/>
    <property type="project" value="TreeGrafter"/>
</dbReference>